<dbReference type="Pfam" id="PF13193">
    <property type="entry name" value="AMP-binding_C"/>
    <property type="match status" value="1"/>
</dbReference>
<keyword evidence="2" id="KW-0596">Phosphopantetheine</keyword>
<dbReference type="SUPFAM" id="SSF56801">
    <property type="entry name" value="Acetyl-CoA synthetase-like"/>
    <property type="match status" value="1"/>
</dbReference>
<evidence type="ECO:0000313" key="6">
    <source>
        <dbReference type="EMBL" id="APU13371.1"/>
    </source>
</evidence>
<feature type="compositionally biased region" description="Low complexity" evidence="4">
    <location>
        <begin position="394"/>
        <end position="405"/>
    </location>
</feature>
<dbReference type="Gene3D" id="3.30.559.10">
    <property type="entry name" value="Chloramphenicol acetyltransferase-like domain"/>
    <property type="match status" value="1"/>
</dbReference>
<dbReference type="Proteomes" id="UP000185511">
    <property type="component" value="Chromosome"/>
</dbReference>
<protein>
    <submittedName>
        <fullName evidence="6">Amino acid adenylation enzyme/thioester reductase family protein</fullName>
    </submittedName>
</protein>
<dbReference type="InterPro" id="IPR042099">
    <property type="entry name" value="ANL_N_sf"/>
</dbReference>
<reference evidence="7" key="1">
    <citation type="submission" date="2016-06" db="EMBL/GenBank/DDBJ databases">
        <title>Complete genome sequence of Actinoalloteichus fjordicus DSM 46855 (=ADI127-17), type strain of the new species Actinoalloteichus fjordicus.</title>
        <authorList>
            <person name="Ruckert C."/>
            <person name="Nouioui I."/>
            <person name="Willmese J."/>
            <person name="van Wezel G."/>
            <person name="Klenk H.-P."/>
            <person name="Kalinowski J."/>
            <person name="Zotchev S.B."/>
        </authorList>
    </citation>
    <scope>NUCLEOTIDE SEQUENCE [LARGE SCALE GENOMIC DNA]</scope>
    <source>
        <strain evidence="7">ADI127-7</strain>
    </source>
</reference>
<evidence type="ECO:0000256" key="2">
    <source>
        <dbReference type="ARBA" id="ARBA00022450"/>
    </source>
</evidence>
<keyword evidence="3" id="KW-0597">Phosphoprotein</keyword>
<dbReference type="NCBIfam" id="TIGR01733">
    <property type="entry name" value="AA-adenyl-dom"/>
    <property type="match status" value="1"/>
</dbReference>
<dbReference type="FunFam" id="3.40.50.12780:FF:000012">
    <property type="entry name" value="Non-ribosomal peptide synthetase"/>
    <property type="match status" value="1"/>
</dbReference>
<dbReference type="InterPro" id="IPR025110">
    <property type="entry name" value="AMP-bd_C"/>
</dbReference>
<dbReference type="PROSITE" id="PS50075">
    <property type="entry name" value="CARRIER"/>
    <property type="match status" value="1"/>
</dbReference>
<dbReference type="InterPro" id="IPR023213">
    <property type="entry name" value="CAT-like_dom_sf"/>
</dbReference>
<comment type="cofactor">
    <cofactor evidence="1">
        <name>pantetheine 4'-phosphate</name>
        <dbReference type="ChEBI" id="CHEBI:47942"/>
    </cofactor>
</comment>
<dbReference type="InterPro" id="IPR020845">
    <property type="entry name" value="AMP-binding_CS"/>
</dbReference>
<dbReference type="SUPFAM" id="SSF52777">
    <property type="entry name" value="CoA-dependent acyltransferases"/>
    <property type="match status" value="2"/>
</dbReference>
<dbReference type="InterPro" id="IPR001242">
    <property type="entry name" value="Condensation_dom"/>
</dbReference>
<feature type="region of interest" description="Disordered" evidence="4">
    <location>
        <begin position="1353"/>
        <end position="1400"/>
    </location>
</feature>
<feature type="region of interest" description="Disordered" evidence="4">
    <location>
        <begin position="394"/>
        <end position="429"/>
    </location>
</feature>
<dbReference type="PROSITE" id="PS00455">
    <property type="entry name" value="AMP_BINDING"/>
    <property type="match status" value="1"/>
</dbReference>
<evidence type="ECO:0000259" key="5">
    <source>
        <dbReference type="PROSITE" id="PS50075"/>
    </source>
</evidence>
<gene>
    <name evidence="6" type="ORF">UA74_06490</name>
</gene>
<dbReference type="FunFam" id="3.40.50.980:FF:000001">
    <property type="entry name" value="Non-ribosomal peptide synthetase"/>
    <property type="match status" value="1"/>
</dbReference>
<sequence length="1400" mass="147413">MTDAIDPPQSVGATSRAAPPADAAHPASALGCLTRQDGSSLDASAAEAGTPAEQALPLTVAQNEIWLAQRLNPADPAYNTGGCLEIPGRLRLAEFVTALRTAVRETECLRVRFTEQDGEIRQMVGDADELDRVVREWLVIRDVSGEPLRGPSGEPRYGSSGEPDPAATAVRWMHEDLAVPRDPLRDRLFGFAVFILSADRVLWYQNVHHLLLDGYSSALLLRRVASVYSALVAGTPLPATPFGPLAALLAEETAYRGSAAAGRDHEFWTDRLAKAAETGGEAVVFGAARRGRGAEGVAPGASAVVPHRATGPRSSDGATPERILPSAVVVEAGAGEAAVIPLQPAPQVPGTSRGSVSLPGSTLPGSNPITDFPLFAPVVPFTVPADTVPVVPTSTASVSTASVPVDAEETDRSERAPSDSCSSAQHRTSVLAGPPPITPPALPAASAACSALPDSASRSRWRLRWSPEDTARLSAAARRSGTGWSVFLLSALAGFLTPPNGPQEVTLGLAVKGRTGGLALSVPGMTADILPLRIPMPPWQTPAELIRQVAAEARDVVLHQRLPQRELRAMRDSADHRPLYGVTVNINRVGRPLRFAGEVASLHQFESGGRQAGLSIDVHDGPDGGIDIDLLGDPGHGAEPDLAALGRRLADYLAEFVALDAARPIAAIPRVRDDERTTLLRWGAGSPPPPERTLAALFAEQTAATPAAPAVVFENREWSYTELSARVNRLARLLVSRGVGPERVVAVALPRTPDSVVATLAVIVAGGAFLPIDGELPPDRIRTMLSDARPMLLITDQAGATARRDDVDRSWTLLDQDSAEVRSELAALTAEPLEDADRLAPSAPADAAYLIYTSGSTGVPKGVVVEHRGLAALAATRRIGWTVEPGDRVLRFASPGFDAAVWELLQAITNGAALVCAPAHRLRPGPELTRLLAEQRVTHVVLSPSTVAALPPDGLADVRTLVVGGEACPPDLVRQWAGTRVLINAYGPTEVTVCATMSDPLAETDRPAVGRPVPGMRVLVLDASLRLVPPGTVGEVYLAGPGVARGYLNQPSLTSLRFLPDPFGPVGARMYRTGDLACWDADGRLHVTGRTDSQVKIRGVRIELGEIESVLVDHPEVASAAVVVREDHPGDPRLHAYLRPVAGASPTSDAVREHCARTLPRHLVPWRCEFLVDLPRTTSGKVDRRALAARSLPAEPVSTRFVPPRGGLEKRVASVWREVLGRSMIGSQDNFFDLGGHSLSMTRLHTALVDLVGRDIPLADLYAHPTVAEQARLLADGAESAPGHSTPRQAAPWDGRGRPTSPAGPAARAGAESAPGPEPGPGAGFAGFMAVCPESEPVADGAEPAAAAECEVAAGQESDVAARPESDVAARPESDVAARRRHTIAARNSVRTRRGAPHDG</sequence>
<dbReference type="GO" id="GO:0031177">
    <property type="term" value="F:phosphopantetheine binding"/>
    <property type="evidence" value="ECO:0007669"/>
    <property type="project" value="InterPro"/>
</dbReference>
<organism evidence="6 7">
    <name type="scientific">Actinoalloteichus fjordicus</name>
    <dbReference type="NCBI Taxonomy" id="1612552"/>
    <lineage>
        <taxon>Bacteria</taxon>
        <taxon>Bacillati</taxon>
        <taxon>Actinomycetota</taxon>
        <taxon>Actinomycetes</taxon>
        <taxon>Pseudonocardiales</taxon>
        <taxon>Pseudonocardiaceae</taxon>
        <taxon>Actinoalloteichus</taxon>
    </lineage>
</organism>
<dbReference type="Gene3D" id="1.10.1200.10">
    <property type="entry name" value="ACP-like"/>
    <property type="match status" value="1"/>
</dbReference>
<dbReference type="Gene3D" id="3.30.300.30">
    <property type="match status" value="1"/>
</dbReference>
<feature type="region of interest" description="Disordered" evidence="4">
    <location>
        <begin position="1277"/>
        <end position="1322"/>
    </location>
</feature>
<feature type="compositionally biased region" description="Low complexity" evidence="4">
    <location>
        <begin position="1298"/>
        <end position="1315"/>
    </location>
</feature>
<name>A0AAC9PR17_9PSEU</name>
<dbReference type="InterPro" id="IPR045851">
    <property type="entry name" value="AMP-bd_C_sf"/>
</dbReference>
<dbReference type="GO" id="GO:0043041">
    <property type="term" value="P:amino acid activation for nonribosomal peptide biosynthetic process"/>
    <property type="evidence" value="ECO:0007669"/>
    <property type="project" value="TreeGrafter"/>
</dbReference>
<feature type="compositionally biased region" description="Basic residues" evidence="4">
    <location>
        <begin position="1379"/>
        <end position="1400"/>
    </location>
</feature>
<dbReference type="InterPro" id="IPR036736">
    <property type="entry name" value="ACP-like_sf"/>
</dbReference>
<dbReference type="GO" id="GO:0005737">
    <property type="term" value="C:cytoplasm"/>
    <property type="evidence" value="ECO:0007669"/>
    <property type="project" value="TreeGrafter"/>
</dbReference>
<feature type="compositionally biased region" description="Basic and acidic residues" evidence="4">
    <location>
        <begin position="1360"/>
        <end position="1378"/>
    </location>
</feature>
<dbReference type="SMART" id="SM00823">
    <property type="entry name" value="PKS_PP"/>
    <property type="match status" value="1"/>
</dbReference>
<dbReference type="Gene3D" id="3.40.50.12780">
    <property type="entry name" value="N-terminal domain of ligase-like"/>
    <property type="match status" value="1"/>
</dbReference>
<dbReference type="GO" id="GO:0003824">
    <property type="term" value="F:catalytic activity"/>
    <property type="evidence" value="ECO:0007669"/>
    <property type="project" value="InterPro"/>
</dbReference>
<feature type="domain" description="Carrier" evidence="5">
    <location>
        <begin position="1203"/>
        <end position="1278"/>
    </location>
</feature>
<evidence type="ECO:0000256" key="4">
    <source>
        <dbReference type="SAM" id="MobiDB-lite"/>
    </source>
</evidence>
<dbReference type="Pfam" id="PF00501">
    <property type="entry name" value="AMP-binding"/>
    <property type="match status" value="1"/>
</dbReference>
<feature type="compositionally biased region" description="Polar residues" evidence="4">
    <location>
        <begin position="419"/>
        <end position="428"/>
    </location>
</feature>
<dbReference type="Pfam" id="PF00550">
    <property type="entry name" value="PP-binding"/>
    <property type="match status" value="1"/>
</dbReference>
<dbReference type="RefSeq" id="WP_075764029.1">
    <property type="nucleotide sequence ID" value="NZ_CP016076.1"/>
</dbReference>
<dbReference type="PANTHER" id="PTHR45527">
    <property type="entry name" value="NONRIBOSOMAL PEPTIDE SYNTHETASE"/>
    <property type="match status" value="1"/>
</dbReference>
<accession>A0AAC9PR17</accession>
<dbReference type="InterPro" id="IPR009081">
    <property type="entry name" value="PP-bd_ACP"/>
</dbReference>
<dbReference type="KEGG" id="acad:UA74_06490"/>
<proteinExistence type="predicted"/>
<dbReference type="EMBL" id="CP016076">
    <property type="protein sequence ID" value="APU13371.1"/>
    <property type="molecule type" value="Genomic_DNA"/>
</dbReference>
<feature type="region of interest" description="Disordered" evidence="4">
    <location>
        <begin position="297"/>
        <end position="321"/>
    </location>
</feature>
<evidence type="ECO:0000313" key="7">
    <source>
        <dbReference type="Proteomes" id="UP000185511"/>
    </source>
</evidence>
<feature type="region of interest" description="Disordered" evidence="4">
    <location>
        <begin position="1"/>
        <end position="26"/>
    </location>
</feature>
<feature type="compositionally biased region" description="Low complexity" evidence="4">
    <location>
        <begin position="17"/>
        <end position="26"/>
    </location>
</feature>
<dbReference type="InterPro" id="IPR020806">
    <property type="entry name" value="PKS_PP-bd"/>
</dbReference>
<dbReference type="InterPro" id="IPR000873">
    <property type="entry name" value="AMP-dep_synth/lig_dom"/>
</dbReference>
<dbReference type="GO" id="GO:0008610">
    <property type="term" value="P:lipid biosynthetic process"/>
    <property type="evidence" value="ECO:0007669"/>
    <property type="project" value="UniProtKB-ARBA"/>
</dbReference>
<dbReference type="Gene3D" id="3.30.559.30">
    <property type="entry name" value="Nonribosomal peptide synthetase, condensation domain"/>
    <property type="match status" value="1"/>
</dbReference>
<dbReference type="InterPro" id="IPR010071">
    <property type="entry name" value="AA_adenyl_dom"/>
</dbReference>
<dbReference type="PANTHER" id="PTHR45527:SF1">
    <property type="entry name" value="FATTY ACID SYNTHASE"/>
    <property type="match status" value="1"/>
</dbReference>
<dbReference type="Pfam" id="PF00668">
    <property type="entry name" value="Condensation"/>
    <property type="match status" value="2"/>
</dbReference>
<evidence type="ECO:0000256" key="3">
    <source>
        <dbReference type="ARBA" id="ARBA00022553"/>
    </source>
</evidence>
<dbReference type="SUPFAM" id="SSF47336">
    <property type="entry name" value="ACP-like"/>
    <property type="match status" value="1"/>
</dbReference>
<dbReference type="GO" id="GO:0044550">
    <property type="term" value="P:secondary metabolite biosynthetic process"/>
    <property type="evidence" value="ECO:0007669"/>
    <property type="project" value="TreeGrafter"/>
</dbReference>
<keyword evidence="7" id="KW-1185">Reference proteome</keyword>
<evidence type="ECO:0000256" key="1">
    <source>
        <dbReference type="ARBA" id="ARBA00001957"/>
    </source>
</evidence>